<evidence type="ECO:0000256" key="10">
    <source>
        <dbReference type="ARBA" id="ARBA00034478"/>
    </source>
</evidence>
<reference evidence="13 14" key="2">
    <citation type="journal article" date="2011" name="J. Bacteriol.">
        <title>Complete Genome Sequence of the Haloalkaliphilic, Hydrogen Producing Halanaerobium hydrogenoformans.</title>
        <authorList>
            <person name="Brown S.D."/>
            <person name="Begemann M.B."/>
            <person name="Mormile M.R."/>
            <person name="Wall J.D."/>
            <person name="Han C.S."/>
            <person name="Goodwin L.A."/>
            <person name="Pitluck S."/>
            <person name="Land M.L."/>
            <person name="Hauser L.J."/>
            <person name="Elias D.A."/>
        </authorList>
    </citation>
    <scope>NUCLEOTIDE SEQUENCE [LARGE SCALE GENOMIC DNA]</scope>
    <source>
        <strain evidence="14">sapolanicus</strain>
    </source>
</reference>
<accession>E4RIR4</accession>
<dbReference type="EC" id="1.5.1.54" evidence="12"/>
<dbReference type="GO" id="GO:0035999">
    <property type="term" value="P:tetrahydrofolate interconversion"/>
    <property type="evidence" value="ECO:0007669"/>
    <property type="project" value="UniProtKB-UniPathway"/>
</dbReference>
<dbReference type="AlphaFoldDB" id="E4RIR4"/>
<dbReference type="PANTHER" id="PTHR45754:SF3">
    <property type="entry name" value="METHYLENETETRAHYDROFOLATE REDUCTASE (NADPH)"/>
    <property type="match status" value="1"/>
</dbReference>
<comment type="pathway">
    <text evidence="2 12">One-carbon metabolism; tetrahydrofolate interconversion.</text>
</comment>
<comment type="similarity">
    <text evidence="3 12">Belongs to the methylenetetrahydrofolate reductase family.</text>
</comment>
<evidence type="ECO:0000256" key="1">
    <source>
        <dbReference type="ARBA" id="ARBA00001974"/>
    </source>
</evidence>
<evidence type="ECO:0000256" key="6">
    <source>
        <dbReference type="ARBA" id="ARBA00022827"/>
    </source>
</evidence>
<keyword evidence="4" id="KW-0028">Amino-acid biosynthesis</keyword>
<evidence type="ECO:0000256" key="9">
    <source>
        <dbReference type="ARBA" id="ARBA00023167"/>
    </source>
</evidence>
<dbReference type="SUPFAM" id="SSF51730">
    <property type="entry name" value="FAD-linked oxidoreductase"/>
    <property type="match status" value="1"/>
</dbReference>
<dbReference type="GO" id="GO:0005829">
    <property type="term" value="C:cytosol"/>
    <property type="evidence" value="ECO:0007669"/>
    <property type="project" value="InterPro"/>
</dbReference>
<comment type="pathway">
    <text evidence="10">Amino-acid biosynthesis; L-methionine biosynthesis via de novo pathway.</text>
</comment>
<keyword evidence="7 12" id="KW-0560">Oxidoreductase</keyword>
<dbReference type="RefSeq" id="WP_013406211.1">
    <property type="nucleotide sequence ID" value="NC_014654.1"/>
</dbReference>
<gene>
    <name evidence="13" type="ordered locus">Halsa_1711</name>
</gene>
<organism evidence="13 14">
    <name type="scientific">Halanaerobium hydrogeniformans</name>
    <name type="common">Halanaerobium sp. (strain sapolanicus)</name>
    <dbReference type="NCBI Taxonomy" id="656519"/>
    <lineage>
        <taxon>Bacteria</taxon>
        <taxon>Bacillati</taxon>
        <taxon>Bacillota</taxon>
        <taxon>Clostridia</taxon>
        <taxon>Halanaerobiales</taxon>
        <taxon>Halanaerobiaceae</taxon>
        <taxon>Halanaerobium</taxon>
    </lineage>
</organism>
<dbReference type="GO" id="GO:0071949">
    <property type="term" value="F:FAD binding"/>
    <property type="evidence" value="ECO:0007669"/>
    <property type="project" value="TreeGrafter"/>
</dbReference>
<keyword evidence="6 12" id="KW-0274">FAD</keyword>
<evidence type="ECO:0000256" key="11">
    <source>
        <dbReference type="ARBA" id="ARBA00048628"/>
    </source>
</evidence>
<dbReference type="KEGG" id="has:Halsa_1711"/>
<dbReference type="GO" id="GO:0009086">
    <property type="term" value="P:methionine biosynthetic process"/>
    <property type="evidence" value="ECO:0007669"/>
    <property type="project" value="UniProtKB-KW"/>
</dbReference>
<evidence type="ECO:0000313" key="14">
    <source>
        <dbReference type="Proteomes" id="UP000007434"/>
    </source>
</evidence>
<keyword evidence="8" id="KW-0520">NAD</keyword>
<dbReference type="Gene3D" id="3.20.20.220">
    <property type="match status" value="1"/>
</dbReference>
<sequence>MKIKKIFAEKKLVFSLEVFPPRNDVPIEDIYQTLDELQGINPDYISVTYGAGGGVNKNRTVEISSLLKEKYGIESLAHLTCINSTRKTLNQIIDDLKAKNIENILALRGDHPDHGKEIGDYNYSYQLVDHIKQKGDFGVAAACYPEGHLESDSLEEDIIHLKQKVDHGVDYLITQMFFENELFYKFREKAAAKGIDVPIEAGIMPVINKRQVSRIIELSDAYLPKKFTKILDKYGDNDEALRDAGIAYAVEQIVDLIASDVDGIHLYTMNNPYVAKKIKDAVGSLIDYINVEKAD</sequence>
<dbReference type="CDD" id="cd00537">
    <property type="entry name" value="MTHFR"/>
    <property type="match status" value="1"/>
</dbReference>
<comment type="catalytic activity">
    <reaction evidence="11">
        <text>(6S)-5-methyl-5,6,7,8-tetrahydrofolate + NAD(+) = (6R)-5,10-methylene-5,6,7,8-tetrahydrofolate + NADH + H(+)</text>
        <dbReference type="Rhea" id="RHEA:19821"/>
        <dbReference type="ChEBI" id="CHEBI:15378"/>
        <dbReference type="ChEBI" id="CHEBI:15636"/>
        <dbReference type="ChEBI" id="CHEBI:18608"/>
        <dbReference type="ChEBI" id="CHEBI:57540"/>
        <dbReference type="ChEBI" id="CHEBI:57945"/>
        <dbReference type="EC" id="1.5.1.54"/>
    </reaction>
    <physiologicalReaction direction="right-to-left" evidence="11">
        <dbReference type="Rhea" id="RHEA:19823"/>
    </physiologicalReaction>
</comment>
<evidence type="ECO:0000256" key="3">
    <source>
        <dbReference type="ARBA" id="ARBA00006743"/>
    </source>
</evidence>
<dbReference type="Pfam" id="PF02219">
    <property type="entry name" value="MTHFR"/>
    <property type="match status" value="1"/>
</dbReference>
<protein>
    <recommendedName>
        <fullName evidence="12">Methylenetetrahydrofolate reductase</fullName>
        <ecNumber evidence="12">1.5.1.54</ecNumber>
    </recommendedName>
</protein>
<dbReference type="Proteomes" id="UP000007434">
    <property type="component" value="Chromosome"/>
</dbReference>
<keyword evidence="5 12" id="KW-0285">Flavoprotein</keyword>
<dbReference type="eggNOG" id="COG0685">
    <property type="taxonomic scope" value="Bacteria"/>
</dbReference>
<dbReference type="GO" id="GO:0106312">
    <property type="term" value="F:methylenetetrahydrofolate reductase (NADH) activity"/>
    <property type="evidence" value="ECO:0007669"/>
    <property type="project" value="UniProtKB-EC"/>
</dbReference>
<dbReference type="OrthoDB" id="9812555at2"/>
<evidence type="ECO:0000256" key="12">
    <source>
        <dbReference type="RuleBase" id="RU003862"/>
    </source>
</evidence>
<proteinExistence type="inferred from homology"/>
<dbReference type="InterPro" id="IPR003171">
    <property type="entry name" value="Mehydrof_redctse-like"/>
</dbReference>
<evidence type="ECO:0000256" key="2">
    <source>
        <dbReference type="ARBA" id="ARBA00004777"/>
    </source>
</evidence>
<dbReference type="UniPathway" id="UPA00193"/>
<comment type="cofactor">
    <cofactor evidence="1 12">
        <name>FAD</name>
        <dbReference type="ChEBI" id="CHEBI:57692"/>
    </cofactor>
</comment>
<evidence type="ECO:0000256" key="8">
    <source>
        <dbReference type="ARBA" id="ARBA00023027"/>
    </source>
</evidence>
<evidence type="ECO:0000256" key="7">
    <source>
        <dbReference type="ARBA" id="ARBA00023002"/>
    </source>
</evidence>
<dbReference type="HOGENOM" id="CLU_025841_0_2_9"/>
<dbReference type="NCBIfam" id="TIGR00676">
    <property type="entry name" value="fadh2"/>
    <property type="match status" value="1"/>
</dbReference>
<name>E4RIR4_HALHG</name>
<evidence type="ECO:0000256" key="5">
    <source>
        <dbReference type="ARBA" id="ARBA00022630"/>
    </source>
</evidence>
<evidence type="ECO:0000256" key="4">
    <source>
        <dbReference type="ARBA" id="ARBA00022605"/>
    </source>
</evidence>
<dbReference type="InterPro" id="IPR004620">
    <property type="entry name" value="MTHF_reductase_bac"/>
</dbReference>
<dbReference type="PANTHER" id="PTHR45754">
    <property type="entry name" value="METHYLENETETRAHYDROFOLATE REDUCTASE"/>
    <property type="match status" value="1"/>
</dbReference>
<keyword evidence="9" id="KW-0486">Methionine biosynthesis</keyword>
<dbReference type="InterPro" id="IPR029041">
    <property type="entry name" value="FAD-linked_oxidoreductase-like"/>
</dbReference>
<dbReference type="EMBL" id="CP002304">
    <property type="protein sequence ID" value="ADQ15134.1"/>
    <property type="molecule type" value="Genomic_DNA"/>
</dbReference>
<reference evidence="13 14" key="1">
    <citation type="submission" date="2010-11" db="EMBL/GenBank/DDBJ databases">
        <title>Complete sequence of Halanaerobium sp. sapolanicus.</title>
        <authorList>
            <consortium name="US DOE Joint Genome Institute"/>
            <person name="Lucas S."/>
            <person name="Copeland A."/>
            <person name="Lapidus A."/>
            <person name="Cheng J.-F."/>
            <person name="Bruce D."/>
            <person name="Goodwin L."/>
            <person name="Pitluck S."/>
            <person name="Davenport K."/>
            <person name="Detter J.C."/>
            <person name="Han C."/>
            <person name="Tapia R."/>
            <person name="Land M."/>
            <person name="Hauser L."/>
            <person name="Jeffries C."/>
            <person name="Kyrpides N."/>
            <person name="Ivanova N."/>
            <person name="Mikhailova N."/>
            <person name="Begemann M.B."/>
            <person name="Mormile M.R."/>
            <person name="Wall J.D."/>
            <person name="Elias D.A."/>
            <person name="Woyke T."/>
        </authorList>
    </citation>
    <scope>NUCLEOTIDE SEQUENCE [LARGE SCALE GENOMIC DNA]</scope>
    <source>
        <strain evidence="14">sapolanicus</strain>
    </source>
</reference>
<keyword evidence="14" id="KW-1185">Reference proteome</keyword>
<dbReference type="STRING" id="656519.Halsa_1711"/>
<evidence type="ECO:0000313" key="13">
    <source>
        <dbReference type="EMBL" id="ADQ15134.1"/>
    </source>
</evidence>